<proteinExistence type="predicted"/>
<dbReference type="EnsemblMetazoa" id="ASIC017126-RA">
    <property type="protein sequence ID" value="ASIC017126-PA"/>
    <property type="gene ID" value="ASIC017126"/>
</dbReference>
<dbReference type="EMBL" id="ATLV01023311">
    <property type="status" value="NOT_ANNOTATED_CDS"/>
    <property type="molecule type" value="Genomic_DNA"/>
</dbReference>
<dbReference type="Proteomes" id="UP000030765">
    <property type="component" value="Unassembled WGS sequence"/>
</dbReference>
<dbReference type="VEuPathDB" id="VectorBase:ASIC017126"/>
<reference evidence="2 4" key="1">
    <citation type="journal article" date="2014" name="BMC Genomics">
        <title>Genome sequence of Anopheles sinensis provides insight into genetics basis of mosquito competence for malaria parasites.</title>
        <authorList>
            <person name="Zhou D."/>
            <person name="Zhang D."/>
            <person name="Ding G."/>
            <person name="Shi L."/>
            <person name="Hou Q."/>
            <person name="Ye Y."/>
            <person name="Xu Y."/>
            <person name="Zhou H."/>
            <person name="Xiong C."/>
            <person name="Li S."/>
            <person name="Yu J."/>
            <person name="Hong S."/>
            <person name="Yu X."/>
            <person name="Zou P."/>
            <person name="Chen C."/>
            <person name="Chang X."/>
            <person name="Wang W."/>
            <person name="Lv Y."/>
            <person name="Sun Y."/>
            <person name="Ma L."/>
            <person name="Shen B."/>
            <person name="Zhu C."/>
        </authorList>
    </citation>
    <scope>NUCLEOTIDE SEQUENCE [LARGE SCALE GENOMIC DNA]</scope>
</reference>
<evidence type="ECO:0000313" key="4">
    <source>
        <dbReference type="Proteomes" id="UP000030765"/>
    </source>
</evidence>
<keyword evidence="4" id="KW-1185">Reference proteome</keyword>
<reference evidence="3" key="2">
    <citation type="submission" date="2020-05" db="UniProtKB">
        <authorList>
            <consortium name="EnsemblMetazoa"/>
        </authorList>
    </citation>
    <scope>IDENTIFICATION</scope>
</reference>
<dbReference type="EMBL" id="KE525342">
    <property type="protein sequence ID" value="KFB48866.1"/>
    <property type="molecule type" value="Genomic_DNA"/>
</dbReference>
<organism evidence="2">
    <name type="scientific">Anopheles sinensis</name>
    <name type="common">Mosquito</name>
    <dbReference type="NCBI Taxonomy" id="74873"/>
    <lineage>
        <taxon>Eukaryota</taxon>
        <taxon>Metazoa</taxon>
        <taxon>Ecdysozoa</taxon>
        <taxon>Arthropoda</taxon>
        <taxon>Hexapoda</taxon>
        <taxon>Insecta</taxon>
        <taxon>Pterygota</taxon>
        <taxon>Neoptera</taxon>
        <taxon>Endopterygota</taxon>
        <taxon>Diptera</taxon>
        <taxon>Nematocera</taxon>
        <taxon>Culicoidea</taxon>
        <taxon>Culicidae</taxon>
        <taxon>Anophelinae</taxon>
        <taxon>Anopheles</taxon>
    </lineage>
</organism>
<evidence type="ECO:0000313" key="3">
    <source>
        <dbReference type="EnsemblMetazoa" id="ASIC017126-PA"/>
    </source>
</evidence>
<dbReference type="AlphaFoldDB" id="A0A084WF72"/>
<gene>
    <name evidence="2" type="ORF">ZHAS_00017126</name>
</gene>
<feature type="compositionally biased region" description="Polar residues" evidence="1">
    <location>
        <begin position="1"/>
        <end position="13"/>
    </location>
</feature>
<evidence type="ECO:0000313" key="2">
    <source>
        <dbReference type="EMBL" id="KFB48866.1"/>
    </source>
</evidence>
<protein>
    <submittedName>
        <fullName evidence="2 3">Uncharacterized protein</fullName>
    </submittedName>
</protein>
<evidence type="ECO:0000256" key="1">
    <source>
        <dbReference type="SAM" id="MobiDB-lite"/>
    </source>
</evidence>
<accession>A0A084WF72</accession>
<sequence length="60" mass="6427">MTPTSSRFASSGSARYRPDTGGGVQAAAPALGSSFLARHRTCTFEAPHLTRYRLWLAGND</sequence>
<name>A0A084WF72_ANOSI</name>
<feature type="region of interest" description="Disordered" evidence="1">
    <location>
        <begin position="1"/>
        <end position="25"/>
    </location>
</feature>